<keyword evidence="1" id="KW-0472">Membrane</keyword>
<dbReference type="Gene3D" id="2.60.40.10">
    <property type="entry name" value="Immunoglobulins"/>
    <property type="match status" value="1"/>
</dbReference>
<accession>A0A1G2QFW8</accession>
<organism evidence="3 4">
    <name type="scientific">Candidatus Vogelbacteria bacterium RIFOXYB1_FULL_42_16</name>
    <dbReference type="NCBI Taxonomy" id="1802436"/>
    <lineage>
        <taxon>Bacteria</taxon>
        <taxon>Candidatus Vogeliibacteriota</taxon>
    </lineage>
</organism>
<keyword evidence="1" id="KW-1133">Transmembrane helix</keyword>
<evidence type="ECO:0000313" key="4">
    <source>
        <dbReference type="Proteomes" id="UP000176222"/>
    </source>
</evidence>
<feature type="domain" description="CARDB" evidence="2">
    <location>
        <begin position="192"/>
        <end position="300"/>
    </location>
</feature>
<proteinExistence type="predicted"/>
<name>A0A1G2QFW8_9BACT</name>
<feature type="transmembrane region" description="Helical" evidence="1">
    <location>
        <begin position="7"/>
        <end position="29"/>
    </location>
</feature>
<comment type="caution">
    <text evidence="3">The sequence shown here is derived from an EMBL/GenBank/DDBJ whole genome shotgun (WGS) entry which is preliminary data.</text>
</comment>
<reference evidence="3 4" key="1">
    <citation type="journal article" date="2016" name="Nat. Commun.">
        <title>Thousands of microbial genomes shed light on interconnected biogeochemical processes in an aquifer system.</title>
        <authorList>
            <person name="Anantharaman K."/>
            <person name="Brown C.T."/>
            <person name="Hug L.A."/>
            <person name="Sharon I."/>
            <person name="Castelle C.J."/>
            <person name="Probst A.J."/>
            <person name="Thomas B.C."/>
            <person name="Singh A."/>
            <person name="Wilkins M.J."/>
            <person name="Karaoz U."/>
            <person name="Brodie E.L."/>
            <person name="Williams K.H."/>
            <person name="Hubbard S.S."/>
            <person name="Banfield J.F."/>
        </authorList>
    </citation>
    <scope>NUCLEOTIDE SEQUENCE [LARGE SCALE GENOMIC DNA]</scope>
</reference>
<sequence length="307" mass="34015">MNRQKGSAIIILSFIIIASLAVIGTGVFLTNNRTSKNSVYIDKDQVDKGTTTKIDATSPVNQIKLENKQVTTSPVANADFITVFNLIKQANKEKNTTVYTQHATQKTKGMINSGFKPIWYSNMELLNIKEKNNDITATIKVTQENGRVEDMDILFIKESGVWKIAIAEQLERMAQSLQNTPPAVTSNSTGLPDFIVTDIKTYPNPPKVNNEKTQIEVFIKNIGTAPSPKGVSFSLVIGDNSESNPTIGDPIAVGQTVSWVETPYRFEFQRDDQLGNKIIKVVLNNRHSIKESSEANNTYSQTVNFVN</sequence>
<dbReference type="AlphaFoldDB" id="A0A1G2QFW8"/>
<dbReference type="InterPro" id="IPR011635">
    <property type="entry name" value="CARDB"/>
</dbReference>
<gene>
    <name evidence="3" type="ORF">A2370_01855</name>
</gene>
<dbReference type="Pfam" id="PF07705">
    <property type="entry name" value="CARDB"/>
    <property type="match status" value="1"/>
</dbReference>
<evidence type="ECO:0000256" key="1">
    <source>
        <dbReference type="SAM" id="Phobius"/>
    </source>
</evidence>
<dbReference type="Proteomes" id="UP000176222">
    <property type="component" value="Unassembled WGS sequence"/>
</dbReference>
<dbReference type="InterPro" id="IPR013783">
    <property type="entry name" value="Ig-like_fold"/>
</dbReference>
<evidence type="ECO:0000259" key="2">
    <source>
        <dbReference type="Pfam" id="PF07705"/>
    </source>
</evidence>
<evidence type="ECO:0000313" key="3">
    <source>
        <dbReference type="EMBL" id="OHA59273.1"/>
    </source>
</evidence>
<keyword evidence="1" id="KW-0812">Transmembrane</keyword>
<protein>
    <recommendedName>
        <fullName evidence="2">CARDB domain-containing protein</fullName>
    </recommendedName>
</protein>
<dbReference type="EMBL" id="MHTH01000002">
    <property type="protein sequence ID" value="OHA59273.1"/>
    <property type="molecule type" value="Genomic_DNA"/>
</dbReference>